<evidence type="ECO:0000313" key="2">
    <source>
        <dbReference type="EMBL" id="URJ49749.2"/>
    </source>
</evidence>
<evidence type="ECO:0000259" key="1">
    <source>
        <dbReference type="Pfam" id="PF07833"/>
    </source>
</evidence>
<evidence type="ECO:0000313" key="3">
    <source>
        <dbReference type="Proteomes" id="UP001055784"/>
    </source>
</evidence>
<proteinExistence type="predicted"/>
<dbReference type="Gene3D" id="3.30.457.10">
    <property type="entry name" value="Copper amine oxidase-like, N-terminal domain"/>
    <property type="match status" value="1"/>
</dbReference>
<accession>A0AAE9I8Y5</accession>
<protein>
    <submittedName>
        <fullName evidence="2">Copper amine oxidase N-terminal domain-containing protein</fullName>
    </submittedName>
</protein>
<dbReference type="EMBL" id="CP097770">
    <property type="protein sequence ID" value="URJ49749.2"/>
    <property type="molecule type" value="Genomic_DNA"/>
</dbReference>
<dbReference type="Proteomes" id="UP001055784">
    <property type="component" value="Chromosome"/>
</dbReference>
<name>A0AAE9I8Y5_PAEPO</name>
<organism evidence="2 3">
    <name type="scientific">Paenibacillus polymyxa</name>
    <name type="common">Bacillus polymyxa</name>
    <dbReference type="NCBI Taxonomy" id="1406"/>
    <lineage>
        <taxon>Bacteria</taxon>
        <taxon>Bacillati</taxon>
        <taxon>Bacillota</taxon>
        <taxon>Bacilli</taxon>
        <taxon>Bacillales</taxon>
        <taxon>Paenibacillaceae</taxon>
        <taxon>Paenibacillus</taxon>
    </lineage>
</organism>
<dbReference type="AlphaFoldDB" id="A0AAE9I8Y5"/>
<dbReference type="Pfam" id="PF07833">
    <property type="entry name" value="Cu_amine_oxidN1"/>
    <property type="match status" value="1"/>
</dbReference>
<sequence>MAEDILGGKVTYNAANKTAAVDLLGRNVTATIGSPEISVNGEPMTMDTVPIMKSNAMFLPISILLKDTDAKMEWDTKRGLLKLRHDSFTESPVLMKFKGQDLAQVIDANAFDLISFDWDQKEESLDIYAMYESSLSPASRQIDFNPLIIYSKGTYSVNPYSKPSMFYKVKITSPGNLVYTRNIDTIDADKDYIKYITSVGRLIK</sequence>
<dbReference type="InterPro" id="IPR036582">
    <property type="entry name" value="Mao_N_sf"/>
</dbReference>
<feature type="domain" description="Copper amine oxidase-like N-terminal" evidence="1">
    <location>
        <begin position="5"/>
        <end position="78"/>
    </location>
</feature>
<gene>
    <name evidence="2" type="ORF">MF626_004156</name>
</gene>
<dbReference type="SUPFAM" id="SSF55383">
    <property type="entry name" value="Copper amine oxidase, domain N"/>
    <property type="match status" value="1"/>
</dbReference>
<dbReference type="InterPro" id="IPR012854">
    <property type="entry name" value="Cu_amine_oxidase-like_N"/>
</dbReference>
<reference evidence="2" key="1">
    <citation type="submission" date="2022-11" db="EMBL/GenBank/DDBJ databases">
        <authorList>
            <person name="Vasilchenko N.G."/>
            <person name="Prazdnova E.V."/>
            <person name="Gorovtsov A.V."/>
            <person name="Chistyakov V.A."/>
            <person name="Pak M.L."/>
        </authorList>
    </citation>
    <scope>NUCLEOTIDE SEQUENCE</scope>
    <source>
        <strain evidence="2">R 4.5</strain>
    </source>
</reference>